<protein>
    <submittedName>
        <fullName evidence="2">Uncharacterized protein</fullName>
    </submittedName>
</protein>
<evidence type="ECO:0000313" key="3">
    <source>
        <dbReference type="Proteomes" id="UP000029120"/>
    </source>
</evidence>
<feature type="transmembrane region" description="Helical" evidence="1">
    <location>
        <begin position="326"/>
        <end position="351"/>
    </location>
</feature>
<keyword evidence="3" id="KW-1185">Reference proteome</keyword>
<dbReference type="Proteomes" id="UP000029120">
    <property type="component" value="Chromosome 8"/>
</dbReference>
<dbReference type="Pfam" id="PF03140">
    <property type="entry name" value="DUF247"/>
    <property type="match status" value="1"/>
</dbReference>
<dbReference type="OrthoDB" id="1378449at2759"/>
<keyword evidence="1" id="KW-0812">Transmembrane</keyword>
<accession>A0A087GD49</accession>
<keyword evidence="1" id="KW-1133">Transmembrane helix</keyword>
<name>A0A087GD49_ARAAL</name>
<sequence length="352" mass="41167">MEEHKYRYLQRFLPRTSFSLEHLVRVARKWEENARSCYAEDVKLSSDEFVEMLVVDGSFLVELILRSRYPQLIGENDRIFGKPRMITDVCRDMILIENQLPFFVVKDFFQLLSFDYQQGTHSIMEIIHFHFSCFLSNIDDDEKSNSEPEHFVDLLRSCYLPLVPIRSEETTSKVDNAPEATELHNAGVMFKPAETSSCLLDIKFDNGVLKIPTIFIDDLTESLYRNIIVFEQCHCLDKNFLHYTMLLSWLIRSPRDADLLIRSGIFVNNLGNTEDVSKLFNNICKEVAFGRRFYFQALSENLQVYCNTPWNRWKATLRRDYFHNPWSVASVFAALFLLLLTFIQAICSVLAL</sequence>
<evidence type="ECO:0000256" key="1">
    <source>
        <dbReference type="SAM" id="Phobius"/>
    </source>
</evidence>
<dbReference type="eggNOG" id="ENOG502RY48">
    <property type="taxonomic scope" value="Eukaryota"/>
</dbReference>
<proteinExistence type="predicted"/>
<dbReference type="AlphaFoldDB" id="A0A087GD49"/>
<dbReference type="OMA" id="PNESHKE"/>
<dbReference type="PANTHER" id="PTHR31170:SF25">
    <property type="entry name" value="BNAA09G04570D PROTEIN"/>
    <property type="match status" value="1"/>
</dbReference>
<keyword evidence="1" id="KW-0472">Membrane</keyword>
<reference evidence="3" key="1">
    <citation type="journal article" date="2015" name="Nat. Plants">
        <title>Genome expansion of Arabis alpina linked with retrotransposition and reduced symmetric DNA methylation.</title>
        <authorList>
            <person name="Willing E.M."/>
            <person name="Rawat V."/>
            <person name="Mandakova T."/>
            <person name="Maumus F."/>
            <person name="James G.V."/>
            <person name="Nordstroem K.J."/>
            <person name="Becker C."/>
            <person name="Warthmann N."/>
            <person name="Chica C."/>
            <person name="Szarzynska B."/>
            <person name="Zytnicki M."/>
            <person name="Albani M.C."/>
            <person name="Kiefer C."/>
            <person name="Bergonzi S."/>
            <person name="Castaings L."/>
            <person name="Mateos J.L."/>
            <person name="Berns M.C."/>
            <person name="Bujdoso N."/>
            <person name="Piofczyk T."/>
            <person name="de Lorenzo L."/>
            <person name="Barrero-Sicilia C."/>
            <person name="Mateos I."/>
            <person name="Piednoel M."/>
            <person name="Hagmann J."/>
            <person name="Chen-Min-Tao R."/>
            <person name="Iglesias-Fernandez R."/>
            <person name="Schuster S.C."/>
            <person name="Alonso-Blanco C."/>
            <person name="Roudier F."/>
            <person name="Carbonero P."/>
            <person name="Paz-Ares J."/>
            <person name="Davis S.J."/>
            <person name="Pecinka A."/>
            <person name="Quesneville H."/>
            <person name="Colot V."/>
            <person name="Lysak M.A."/>
            <person name="Weigel D."/>
            <person name="Coupland G."/>
            <person name="Schneeberger K."/>
        </authorList>
    </citation>
    <scope>NUCLEOTIDE SEQUENCE [LARGE SCALE GENOMIC DNA]</scope>
    <source>
        <strain evidence="3">cv. Pajares</strain>
    </source>
</reference>
<evidence type="ECO:0000313" key="2">
    <source>
        <dbReference type="EMBL" id="KFK27801.1"/>
    </source>
</evidence>
<dbReference type="EMBL" id="CM002876">
    <property type="protein sequence ID" value="KFK27801.1"/>
    <property type="molecule type" value="Genomic_DNA"/>
</dbReference>
<dbReference type="PANTHER" id="PTHR31170">
    <property type="entry name" value="BNAC04G53230D PROTEIN"/>
    <property type="match status" value="1"/>
</dbReference>
<dbReference type="Gramene" id="KFK27801">
    <property type="protein sequence ID" value="KFK27801"/>
    <property type="gene ID" value="AALP_AA8G431100"/>
</dbReference>
<gene>
    <name evidence="2" type="ordered locus">AALP_Aa8g431100</name>
</gene>
<organism evidence="2 3">
    <name type="scientific">Arabis alpina</name>
    <name type="common">Alpine rock-cress</name>
    <dbReference type="NCBI Taxonomy" id="50452"/>
    <lineage>
        <taxon>Eukaryota</taxon>
        <taxon>Viridiplantae</taxon>
        <taxon>Streptophyta</taxon>
        <taxon>Embryophyta</taxon>
        <taxon>Tracheophyta</taxon>
        <taxon>Spermatophyta</taxon>
        <taxon>Magnoliopsida</taxon>
        <taxon>eudicotyledons</taxon>
        <taxon>Gunneridae</taxon>
        <taxon>Pentapetalae</taxon>
        <taxon>rosids</taxon>
        <taxon>malvids</taxon>
        <taxon>Brassicales</taxon>
        <taxon>Brassicaceae</taxon>
        <taxon>Arabideae</taxon>
        <taxon>Arabis</taxon>
    </lineage>
</organism>
<dbReference type="InterPro" id="IPR004158">
    <property type="entry name" value="DUF247_pln"/>
</dbReference>